<gene>
    <name evidence="1" type="ORF">DW060_08145</name>
</gene>
<evidence type="ECO:0000313" key="2">
    <source>
        <dbReference type="Proteomes" id="UP000286598"/>
    </source>
</evidence>
<keyword evidence="2" id="KW-1185">Reference proteome</keyword>
<evidence type="ECO:0000313" key="1">
    <source>
        <dbReference type="EMBL" id="RHK49911.1"/>
    </source>
</evidence>
<sequence>MASCHTHAAGDVRNVQRESKGTLCTYWSSSLYTIAPKHAYCLYVNDTKVETRYSGLNRAYGLVIRPVSD</sequence>
<accession>A0A415GKR9</accession>
<dbReference type="Proteomes" id="UP000286598">
    <property type="component" value="Unassembled WGS sequence"/>
</dbReference>
<proteinExistence type="predicted"/>
<protein>
    <submittedName>
        <fullName evidence="1">Uncharacterized protein</fullName>
    </submittedName>
</protein>
<comment type="caution">
    <text evidence="1">The sequence shown here is derived from an EMBL/GenBank/DDBJ whole genome shotgun (WGS) entry which is preliminary data.</text>
</comment>
<reference evidence="1 2" key="1">
    <citation type="submission" date="2018-08" db="EMBL/GenBank/DDBJ databases">
        <title>A genome reference for cultivated species of the human gut microbiota.</title>
        <authorList>
            <person name="Zou Y."/>
            <person name="Xue W."/>
            <person name="Luo G."/>
        </authorList>
    </citation>
    <scope>NUCLEOTIDE SEQUENCE [LARGE SCALE GENOMIC DNA]</scope>
    <source>
        <strain evidence="1 2">AF42-9</strain>
    </source>
</reference>
<dbReference type="AlphaFoldDB" id="A0A415GKR9"/>
<name>A0A415GKR9_9BACT</name>
<organism evidence="1 2">
    <name type="scientific">Leyella stercorea</name>
    <dbReference type="NCBI Taxonomy" id="363265"/>
    <lineage>
        <taxon>Bacteria</taxon>
        <taxon>Pseudomonadati</taxon>
        <taxon>Bacteroidota</taxon>
        <taxon>Bacteroidia</taxon>
        <taxon>Bacteroidales</taxon>
        <taxon>Prevotellaceae</taxon>
        <taxon>Leyella</taxon>
    </lineage>
</organism>
<dbReference type="EMBL" id="QRNO01000037">
    <property type="protein sequence ID" value="RHK49911.1"/>
    <property type="molecule type" value="Genomic_DNA"/>
</dbReference>